<dbReference type="InterPro" id="IPR017455">
    <property type="entry name" value="Znf_FYVE-rel"/>
</dbReference>
<evidence type="ECO:0000256" key="2">
    <source>
        <dbReference type="ARBA" id="ARBA00022771"/>
    </source>
</evidence>
<name>A0ABV8J8S0_9ACTN</name>
<dbReference type="EMBL" id="JBHSBL010000029">
    <property type="protein sequence ID" value="MFC4071921.1"/>
    <property type="molecule type" value="Genomic_DNA"/>
</dbReference>
<dbReference type="RefSeq" id="WP_378072793.1">
    <property type="nucleotide sequence ID" value="NZ_JBHSBL010000029.1"/>
</dbReference>
<protein>
    <recommendedName>
        <fullName evidence="4">FYVE-type domain-containing protein</fullName>
    </recommendedName>
</protein>
<keyword evidence="1" id="KW-0479">Metal-binding</keyword>
<gene>
    <name evidence="5" type="ORF">ACFO0C_43905</name>
</gene>
<evidence type="ECO:0000256" key="1">
    <source>
        <dbReference type="ARBA" id="ARBA00022723"/>
    </source>
</evidence>
<sequence length="710" mass="76440">MAAIEPHLETVVIEDVLTRAAAAPRTVRRLAEYLVAHPQSLTGGPTSTVPALHRLAEHLAVAGARQIGPRHPVCVGCGQSRAPHLRTGDGWLCSSCHGRILRPCHGCGELRRAYARAPAGPLCQSCTNRQRQRVRDTTVTSTIATAIRAVYAPGLTDEVLAGIIQAVAPRPLDRRLLATQIEAVPAVLDPAPLPLSRLILTLVGTSAAGLPRLICSGCGADAGPDGHASSTGVDCGPCARACPGCTRSYRKPGERLCSRCRRDRHRHRGTCTICQHTDQILDAHGRCHHCRTRGERRCVDCGEPATPMRDIDGVGVCDQCALRRTLDRILPEQTSAPLRQLRQAILAAEPGATRAWLTRPRAATILGDLHHGRLECSHTALDTQPPGRDLEHLRALLVAAAALPADPHRLIDRLAEELTGAVSDCGEPDRRVLRSWIRWRLLARLRNAADIGAELTAPIYHARATVGQVTAFVTGLHGAGRALATCQQADLDGFFAAAPSTGSHIRPFLTWAQQRRHLPRTLHLPPSRRGSPAAPADAEHRWGIARRLVHDDTLDTSDRVAAALVVLYAQPISRIVTLTSVDVHTLDGAVTVALGPDRLELPEPFATLITRLPHRRRHGVAAHLPSPWLFPSARAGSHATPGAVSARLQRLGIQPRAMRQAALIQLAAEIPPAMLAGLLGIHPTTAVKWTKLGGGNWTTYAATRSRRPEP</sequence>
<evidence type="ECO:0000256" key="3">
    <source>
        <dbReference type="ARBA" id="ARBA00022833"/>
    </source>
</evidence>
<proteinExistence type="predicted"/>
<evidence type="ECO:0000313" key="6">
    <source>
        <dbReference type="Proteomes" id="UP001595867"/>
    </source>
</evidence>
<comment type="caution">
    <text evidence="5">The sequence shown here is derived from an EMBL/GenBank/DDBJ whole genome shotgun (WGS) entry which is preliminary data.</text>
</comment>
<evidence type="ECO:0000259" key="4">
    <source>
        <dbReference type="PROSITE" id="PS50178"/>
    </source>
</evidence>
<feature type="domain" description="FYVE-type" evidence="4">
    <location>
        <begin position="265"/>
        <end position="325"/>
    </location>
</feature>
<dbReference type="Proteomes" id="UP001595867">
    <property type="component" value="Unassembled WGS sequence"/>
</dbReference>
<reference evidence="6" key="1">
    <citation type="journal article" date="2019" name="Int. J. Syst. Evol. Microbiol.">
        <title>The Global Catalogue of Microorganisms (GCM) 10K type strain sequencing project: providing services to taxonomists for standard genome sequencing and annotation.</title>
        <authorList>
            <consortium name="The Broad Institute Genomics Platform"/>
            <consortium name="The Broad Institute Genome Sequencing Center for Infectious Disease"/>
            <person name="Wu L."/>
            <person name="Ma J."/>
        </authorList>
    </citation>
    <scope>NUCLEOTIDE SEQUENCE [LARGE SCALE GENOMIC DNA]</scope>
    <source>
        <strain evidence="6">TBRC 5832</strain>
    </source>
</reference>
<organism evidence="5 6">
    <name type="scientific">Actinoplanes subglobosus</name>
    <dbReference type="NCBI Taxonomy" id="1547892"/>
    <lineage>
        <taxon>Bacteria</taxon>
        <taxon>Bacillati</taxon>
        <taxon>Actinomycetota</taxon>
        <taxon>Actinomycetes</taxon>
        <taxon>Micromonosporales</taxon>
        <taxon>Micromonosporaceae</taxon>
        <taxon>Actinoplanes</taxon>
    </lineage>
</organism>
<keyword evidence="2" id="KW-0863">Zinc-finger</keyword>
<accession>A0ABV8J8S0</accession>
<dbReference type="PROSITE" id="PS50178">
    <property type="entry name" value="ZF_FYVE"/>
    <property type="match status" value="1"/>
</dbReference>
<keyword evidence="3" id="KW-0862">Zinc</keyword>
<keyword evidence="6" id="KW-1185">Reference proteome</keyword>
<evidence type="ECO:0000313" key="5">
    <source>
        <dbReference type="EMBL" id="MFC4071921.1"/>
    </source>
</evidence>